<evidence type="ECO:0000313" key="1">
    <source>
        <dbReference type="EMBL" id="SVC34793.1"/>
    </source>
</evidence>
<organism evidence="1">
    <name type="scientific">marine metagenome</name>
    <dbReference type="NCBI Taxonomy" id="408172"/>
    <lineage>
        <taxon>unclassified sequences</taxon>
        <taxon>metagenomes</taxon>
        <taxon>ecological metagenomes</taxon>
    </lineage>
</organism>
<protein>
    <submittedName>
        <fullName evidence="1">Uncharacterized protein</fullName>
    </submittedName>
</protein>
<accession>A0A382LF60</accession>
<dbReference type="AlphaFoldDB" id="A0A382LF60"/>
<proteinExistence type="predicted"/>
<sequence>MVPPAGFEPAISTLKGWRPWPLDDGGILKKQANRSTWYGQCELRNQV</sequence>
<reference evidence="1" key="1">
    <citation type="submission" date="2018-05" db="EMBL/GenBank/DDBJ databases">
        <authorList>
            <person name="Lanie J.A."/>
            <person name="Ng W.-L."/>
            <person name="Kazmierczak K.M."/>
            <person name="Andrzejewski T.M."/>
            <person name="Davidsen T.M."/>
            <person name="Wayne K.J."/>
            <person name="Tettelin H."/>
            <person name="Glass J.I."/>
            <person name="Rusch D."/>
            <person name="Podicherti R."/>
            <person name="Tsui H.-C.T."/>
            <person name="Winkler M.E."/>
        </authorList>
    </citation>
    <scope>NUCLEOTIDE SEQUENCE</scope>
</reference>
<name>A0A382LF60_9ZZZZ</name>
<gene>
    <name evidence="1" type="ORF">METZ01_LOCUS287647</name>
</gene>
<dbReference type="EMBL" id="UINC01086386">
    <property type="protein sequence ID" value="SVC34793.1"/>
    <property type="molecule type" value="Genomic_DNA"/>
</dbReference>